<evidence type="ECO:0000256" key="1">
    <source>
        <dbReference type="ARBA" id="ARBA00004401"/>
    </source>
</evidence>
<evidence type="ECO:0000256" key="7">
    <source>
        <dbReference type="ARBA" id="ARBA00023306"/>
    </source>
</evidence>
<evidence type="ECO:0000256" key="8">
    <source>
        <dbReference type="SAM" id="SignalP"/>
    </source>
</evidence>
<organism evidence="9 10">
    <name type="scientific">Suttonella indologenes</name>
    <dbReference type="NCBI Taxonomy" id="13276"/>
    <lineage>
        <taxon>Bacteria</taxon>
        <taxon>Pseudomonadati</taxon>
        <taxon>Pseudomonadota</taxon>
        <taxon>Gammaproteobacteria</taxon>
        <taxon>Cardiobacteriales</taxon>
        <taxon>Cardiobacteriaceae</taxon>
        <taxon>Suttonella</taxon>
    </lineage>
</organism>
<name>A0A380N132_9GAMM</name>
<evidence type="ECO:0000256" key="6">
    <source>
        <dbReference type="ARBA" id="ARBA00023136"/>
    </source>
</evidence>
<evidence type="ECO:0000313" key="10">
    <source>
        <dbReference type="Proteomes" id="UP000254575"/>
    </source>
</evidence>
<keyword evidence="4" id="KW-0812">Transmembrane</keyword>
<evidence type="ECO:0000256" key="4">
    <source>
        <dbReference type="ARBA" id="ARBA00022692"/>
    </source>
</evidence>
<sequence>MKWLALIFAGLLCGVAINGVRTAVFAQEHNSLVAEVQQLKNTRNQLNADWTQLLLEQKTLANDHMVEQAIANGLNLHMPQAKQVVYLQ</sequence>
<dbReference type="EMBL" id="UHIA01000004">
    <property type="protein sequence ID" value="SUO98515.1"/>
    <property type="molecule type" value="Genomic_DNA"/>
</dbReference>
<dbReference type="RefSeq" id="WP_115219333.1">
    <property type="nucleotide sequence ID" value="NZ_UHIA01000004.1"/>
</dbReference>
<keyword evidence="5" id="KW-1133">Transmembrane helix</keyword>
<dbReference type="Pfam" id="PF04999">
    <property type="entry name" value="FtsL"/>
    <property type="match status" value="1"/>
</dbReference>
<dbReference type="GO" id="GO:0005886">
    <property type="term" value="C:plasma membrane"/>
    <property type="evidence" value="ECO:0007669"/>
    <property type="project" value="UniProtKB-SubCell"/>
</dbReference>
<dbReference type="AlphaFoldDB" id="A0A380N132"/>
<gene>
    <name evidence="9" type="ORF">NCTC10717_02267</name>
</gene>
<feature type="signal peptide" evidence="8">
    <location>
        <begin position="1"/>
        <end position="26"/>
    </location>
</feature>
<dbReference type="Proteomes" id="UP000254575">
    <property type="component" value="Unassembled WGS sequence"/>
</dbReference>
<reference evidence="9 10" key="1">
    <citation type="submission" date="2018-06" db="EMBL/GenBank/DDBJ databases">
        <authorList>
            <consortium name="Pathogen Informatics"/>
            <person name="Doyle S."/>
        </authorList>
    </citation>
    <scope>NUCLEOTIDE SEQUENCE [LARGE SCALE GENOMIC DNA]</scope>
    <source>
        <strain evidence="9 10">NCTC10717</strain>
    </source>
</reference>
<feature type="chain" id="PRO_5017053293" evidence="8">
    <location>
        <begin position="27"/>
        <end position="88"/>
    </location>
</feature>
<evidence type="ECO:0000313" key="9">
    <source>
        <dbReference type="EMBL" id="SUO98515.1"/>
    </source>
</evidence>
<evidence type="ECO:0000256" key="3">
    <source>
        <dbReference type="ARBA" id="ARBA00022618"/>
    </source>
</evidence>
<dbReference type="GO" id="GO:0051301">
    <property type="term" value="P:cell division"/>
    <property type="evidence" value="ECO:0007669"/>
    <property type="project" value="UniProtKB-KW"/>
</dbReference>
<keyword evidence="7" id="KW-0131">Cell cycle</keyword>
<protein>
    <submittedName>
        <fullName evidence="9">Cell division protein</fullName>
    </submittedName>
</protein>
<keyword evidence="6" id="KW-0472">Membrane</keyword>
<keyword evidence="2" id="KW-1003">Cell membrane</keyword>
<dbReference type="OrthoDB" id="5298556at2"/>
<dbReference type="InterPro" id="IPR011922">
    <property type="entry name" value="Cell_div_FtsL"/>
</dbReference>
<evidence type="ECO:0000256" key="2">
    <source>
        <dbReference type="ARBA" id="ARBA00022475"/>
    </source>
</evidence>
<evidence type="ECO:0000256" key="5">
    <source>
        <dbReference type="ARBA" id="ARBA00022989"/>
    </source>
</evidence>
<proteinExistence type="predicted"/>
<keyword evidence="8" id="KW-0732">Signal</keyword>
<keyword evidence="3 9" id="KW-0132">Cell division</keyword>
<comment type="subcellular location">
    <subcellularLocation>
        <location evidence="1">Cell membrane</location>
        <topology evidence="1">Single-pass type II membrane protein</topology>
    </subcellularLocation>
</comment>
<accession>A0A380N132</accession>
<keyword evidence="10" id="KW-1185">Reference proteome</keyword>